<gene>
    <name evidence="1" type="ORF">RDWZM_000706</name>
</gene>
<protein>
    <submittedName>
        <fullName evidence="1">Uncharacterized protein</fullName>
    </submittedName>
</protein>
<organism evidence="1 2">
    <name type="scientific">Blomia tropicalis</name>
    <name type="common">Mite</name>
    <dbReference type="NCBI Taxonomy" id="40697"/>
    <lineage>
        <taxon>Eukaryota</taxon>
        <taxon>Metazoa</taxon>
        <taxon>Ecdysozoa</taxon>
        <taxon>Arthropoda</taxon>
        <taxon>Chelicerata</taxon>
        <taxon>Arachnida</taxon>
        <taxon>Acari</taxon>
        <taxon>Acariformes</taxon>
        <taxon>Sarcoptiformes</taxon>
        <taxon>Astigmata</taxon>
        <taxon>Glycyphagoidea</taxon>
        <taxon>Echimyopodidae</taxon>
        <taxon>Blomia</taxon>
    </lineage>
</organism>
<accession>A0A9Q0RQQ3</accession>
<evidence type="ECO:0000313" key="2">
    <source>
        <dbReference type="Proteomes" id="UP001142055"/>
    </source>
</evidence>
<dbReference type="EMBL" id="JAPWDV010000001">
    <property type="protein sequence ID" value="KAJ6222161.1"/>
    <property type="molecule type" value="Genomic_DNA"/>
</dbReference>
<name>A0A9Q0RQQ3_BLOTA</name>
<dbReference type="AlphaFoldDB" id="A0A9Q0RQQ3"/>
<reference evidence="1" key="1">
    <citation type="submission" date="2022-12" db="EMBL/GenBank/DDBJ databases">
        <title>Genome assemblies of Blomia tropicalis.</title>
        <authorList>
            <person name="Cui Y."/>
        </authorList>
    </citation>
    <scope>NUCLEOTIDE SEQUENCE</scope>
    <source>
        <tissue evidence="1">Adult mites</tissue>
    </source>
</reference>
<dbReference type="Proteomes" id="UP001142055">
    <property type="component" value="Chromosome 1"/>
</dbReference>
<proteinExistence type="predicted"/>
<keyword evidence="2" id="KW-1185">Reference proteome</keyword>
<sequence>MSQLLGKLFPDVNTADDNETNTEARNYAKSQDNYTIFTEAELNTIITHLNPKKAPGPDFISNKMIKWSYGHLKSSMLGLFNKCMSIGYFPRKWKQSTVRIMAKPNRPKTDRADYSGEKRLVHQI</sequence>
<comment type="caution">
    <text evidence="1">The sequence shown here is derived from an EMBL/GenBank/DDBJ whole genome shotgun (WGS) entry which is preliminary data.</text>
</comment>
<evidence type="ECO:0000313" key="1">
    <source>
        <dbReference type="EMBL" id="KAJ6222161.1"/>
    </source>
</evidence>